<dbReference type="EMBL" id="KZ678145">
    <property type="protein sequence ID" value="PSN61111.1"/>
    <property type="molecule type" value="Genomic_DNA"/>
</dbReference>
<dbReference type="InterPro" id="IPR043502">
    <property type="entry name" value="DNA/RNA_pol_sf"/>
</dbReference>
<evidence type="ECO:0008006" key="3">
    <source>
        <dbReference type="Google" id="ProtNLM"/>
    </source>
</evidence>
<dbReference type="Proteomes" id="UP000240883">
    <property type="component" value="Unassembled WGS sequence"/>
</dbReference>
<accession>A0A2T2N6N2</accession>
<gene>
    <name evidence="1" type="ORF">BS50DRAFT_504699</name>
</gene>
<evidence type="ECO:0000313" key="1">
    <source>
        <dbReference type="EMBL" id="PSN61111.1"/>
    </source>
</evidence>
<reference evidence="1 2" key="1">
    <citation type="journal article" date="2018" name="Front. Microbiol.">
        <title>Genome-Wide Analysis of Corynespora cassiicola Leaf Fall Disease Putative Effectors.</title>
        <authorList>
            <person name="Lopez D."/>
            <person name="Ribeiro S."/>
            <person name="Label P."/>
            <person name="Fumanal B."/>
            <person name="Venisse J.S."/>
            <person name="Kohler A."/>
            <person name="de Oliveira R.R."/>
            <person name="Labutti K."/>
            <person name="Lipzen A."/>
            <person name="Lail K."/>
            <person name="Bauer D."/>
            <person name="Ohm R.A."/>
            <person name="Barry K.W."/>
            <person name="Spatafora J."/>
            <person name="Grigoriev I.V."/>
            <person name="Martin F.M."/>
            <person name="Pujade-Renaud V."/>
        </authorList>
    </citation>
    <scope>NUCLEOTIDE SEQUENCE [LARGE SCALE GENOMIC DNA]</scope>
    <source>
        <strain evidence="1 2">Philippines</strain>
    </source>
</reference>
<feature type="non-terminal residue" evidence="1">
    <location>
        <position position="1"/>
    </location>
</feature>
<dbReference type="InterPro" id="IPR043128">
    <property type="entry name" value="Rev_trsase/Diguanyl_cyclase"/>
</dbReference>
<dbReference type="Gene3D" id="3.10.10.10">
    <property type="entry name" value="HIV Type 1 Reverse Transcriptase, subunit A, domain 1"/>
    <property type="match status" value="1"/>
</dbReference>
<proteinExistence type="predicted"/>
<keyword evidence="2" id="KW-1185">Reference proteome</keyword>
<dbReference type="AlphaFoldDB" id="A0A2T2N6N2"/>
<dbReference type="STRING" id="1448308.A0A2T2N6N2"/>
<name>A0A2T2N6N2_CORCC</name>
<organism evidence="1 2">
    <name type="scientific">Corynespora cassiicola Philippines</name>
    <dbReference type="NCBI Taxonomy" id="1448308"/>
    <lineage>
        <taxon>Eukaryota</taxon>
        <taxon>Fungi</taxon>
        <taxon>Dikarya</taxon>
        <taxon>Ascomycota</taxon>
        <taxon>Pezizomycotina</taxon>
        <taxon>Dothideomycetes</taxon>
        <taxon>Pleosporomycetidae</taxon>
        <taxon>Pleosporales</taxon>
        <taxon>Corynesporascaceae</taxon>
        <taxon>Corynespora</taxon>
    </lineage>
</organism>
<evidence type="ECO:0000313" key="2">
    <source>
        <dbReference type="Proteomes" id="UP000240883"/>
    </source>
</evidence>
<dbReference type="SUPFAM" id="SSF56672">
    <property type="entry name" value="DNA/RNA polymerases"/>
    <property type="match status" value="1"/>
</dbReference>
<sequence>FILSILCVCKANKKFKIYINYYKLNALIKKNVYLISKIDELLARFSKTKFFIKLDIYAVFNKI</sequence>
<dbReference type="Gene3D" id="3.30.70.270">
    <property type="match status" value="1"/>
</dbReference>
<dbReference type="OrthoDB" id="5588148at2759"/>
<protein>
    <recommendedName>
        <fullName evidence="3">Reverse transcriptase domain-containing protein</fullName>
    </recommendedName>
</protein>